<dbReference type="Gene3D" id="3.30.200.20">
    <property type="entry name" value="Phosphorylase Kinase, domain 1"/>
    <property type="match status" value="1"/>
</dbReference>
<dbReference type="PANTHER" id="PTHR22603:SF66">
    <property type="entry name" value="ETHANOLAMINE KINASE"/>
    <property type="match status" value="1"/>
</dbReference>
<dbReference type="AlphaFoldDB" id="A0AAV9DDG1"/>
<name>A0AAV9DDG1_ACOCL</name>
<reference evidence="4" key="1">
    <citation type="journal article" date="2023" name="Nat. Commun.">
        <title>Diploid and tetraploid genomes of Acorus and the evolution of monocots.</title>
        <authorList>
            <person name="Ma L."/>
            <person name="Liu K.W."/>
            <person name="Li Z."/>
            <person name="Hsiao Y.Y."/>
            <person name="Qi Y."/>
            <person name="Fu T."/>
            <person name="Tang G.D."/>
            <person name="Zhang D."/>
            <person name="Sun W.H."/>
            <person name="Liu D.K."/>
            <person name="Li Y."/>
            <person name="Chen G.Z."/>
            <person name="Liu X.D."/>
            <person name="Liao X.Y."/>
            <person name="Jiang Y.T."/>
            <person name="Yu X."/>
            <person name="Hao Y."/>
            <person name="Huang J."/>
            <person name="Zhao X.W."/>
            <person name="Ke S."/>
            <person name="Chen Y.Y."/>
            <person name="Wu W.L."/>
            <person name="Hsu J.L."/>
            <person name="Lin Y.F."/>
            <person name="Huang M.D."/>
            <person name="Li C.Y."/>
            <person name="Huang L."/>
            <person name="Wang Z.W."/>
            <person name="Zhao X."/>
            <person name="Zhong W.Y."/>
            <person name="Peng D.H."/>
            <person name="Ahmad S."/>
            <person name="Lan S."/>
            <person name="Zhang J.S."/>
            <person name="Tsai W.C."/>
            <person name="Van de Peer Y."/>
            <person name="Liu Z.J."/>
        </authorList>
    </citation>
    <scope>NUCLEOTIDE SEQUENCE</scope>
    <source>
        <strain evidence="4">CP</strain>
    </source>
</reference>
<dbReference type="SUPFAM" id="SSF56112">
    <property type="entry name" value="Protein kinase-like (PK-like)"/>
    <property type="match status" value="1"/>
</dbReference>
<dbReference type="Gene3D" id="3.90.1200.10">
    <property type="match status" value="1"/>
</dbReference>
<dbReference type="Pfam" id="PF01633">
    <property type="entry name" value="Choline_kinase"/>
    <property type="match status" value="1"/>
</dbReference>
<dbReference type="PANTHER" id="PTHR22603">
    <property type="entry name" value="CHOLINE/ETHANOALAMINE KINASE"/>
    <property type="match status" value="1"/>
</dbReference>
<reference evidence="4" key="2">
    <citation type="submission" date="2023-06" db="EMBL/GenBank/DDBJ databases">
        <authorList>
            <person name="Ma L."/>
            <person name="Liu K.-W."/>
            <person name="Li Z."/>
            <person name="Hsiao Y.-Y."/>
            <person name="Qi Y."/>
            <person name="Fu T."/>
            <person name="Tang G."/>
            <person name="Zhang D."/>
            <person name="Sun W.-H."/>
            <person name="Liu D.-K."/>
            <person name="Li Y."/>
            <person name="Chen G.-Z."/>
            <person name="Liu X.-D."/>
            <person name="Liao X.-Y."/>
            <person name="Jiang Y.-T."/>
            <person name="Yu X."/>
            <person name="Hao Y."/>
            <person name="Huang J."/>
            <person name="Zhao X.-W."/>
            <person name="Ke S."/>
            <person name="Chen Y.-Y."/>
            <person name="Wu W.-L."/>
            <person name="Hsu J.-L."/>
            <person name="Lin Y.-F."/>
            <person name="Huang M.-D."/>
            <person name="Li C.-Y."/>
            <person name="Huang L."/>
            <person name="Wang Z.-W."/>
            <person name="Zhao X."/>
            <person name="Zhong W.-Y."/>
            <person name="Peng D.-H."/>
            <person name="Ahmad S."/>
            <person name="Lan S."/>
            <person name="Zhang J.-S."/>
            <person name="Tsai W.-C."/>
            <person name="Van De Peer Y."/>
            <person name="Liu Z.-J."/>
        </authorList>
    </citation>
    <scope>NUCLEOTIDE SEQUENCE</scope>
    <source>
        <strain evidence="4">CP</strain>
        <tissue evidence="4">Leaves</tissue>
    </source>
</reference>
<keyword evidence="5" id="KW-1185">Reference proteome</keyword>
<evidence type="ECO:0000256" key="1">
    <source>
        <dbReference type="ARBA" id="ARBA00037883"/>
    </source>
</evidence>
<dbReference type="GO" id="GO:0004305">
    <property type="term" value="F:ethanolamine kinase activity"/>
    <property type="evidence" value="ECO:0007669"/>
    <property type="project" value="UniProtKB-EC"/>
</dbReference>
<comment type="similarity">
    <text evidence="2">Belongs to the choline/ethanolamine kinase family.</text>
</comment>
<sequence>MGAEKKVWGDMEGALAVAKGGSVDVGDGALAIPTSIISIDISLPLSEMKPRITHLCRDLFKKWSSLDDSRFSIETVSGGITNLLLKVSIIEYDGNDVPITAIGYLSAAGFGAKLLGVFGNGMVQSFINARTLSPSDMSKHKLAAKIARQLHKFHKVEVPGSREPQLWKDIFKFLERASMLQFGDSEKQAKYKTISFKKIRGAVAELKDLTDLINAPVVFAHNDLLSGNLMFSDDEEKLYFIDFEYGSYSYRGYDIANHFNEYAGFDCDYNLYPDKDAQYHFFRNYLCPDEPEKAPDNDLEALYVETTTFMLASHLYWALWALIQAKVSPIDFDYLGYFFLRYDEYNKQKDWCFSLAGAHISSSATRVNSK</sequence>
<dbReference type="GO" id="GO:0006646">
    <property type="term" value="P:phosphatidylethanolamine biosynthetic process"/>
    <property type="evidence" value="ECO:0007669"/>
    <property type="project" value="TreeGrafter"/>
</dbReference>
<accession>A0AAV9DDG1</accession>
<organism evidence="4 5">
    <name type="scientific">Acorus calamus</name>
    <name type="common">Sweet flag</name>
    <dbReference type="NCBI Taxonomy" id="4465"/>
    <lineage>
        <taxon>Eukaryota</taxon>
        <taxon>Viridiplantae</taxon>
        <taxon>Streptophyta</taxon>
        <taxon>Embryophyta</taxon>
        <taxon>Tracheophyta</taxon>
        <taxon>Spermatophyta</taxon>
        <taxon>Magnoliopsida</taxon>
        <taxon>Liliopsida</taxon>
        <taxon>Acoraceae</taxon>
        <taxon>Acorus</taxon>
    </lineage>
</organism>
<evidence type="ECO:0000313" key="4">
    <source>
        <dbReference type="EMBL" id="KAK1298999.1"/>
    </source>
</evidence>
<evidence type="ECO:0000313" key="5">
    <source>
        <dbReference type="Proteomes" id="UP001180020"/>
    </source>
</evidence>
<dbReference type="GO" id="GO:0005737">
    <property type="term" value="C:cytoplasm"/>
    <property type="evidence" value="ECO:0007669"/>
    <property type="project" value="TreeGrafter"/>
</dbReference>
<dbReference type="InterPro" id="IPR011009">
    <property type="entry name" value="Kinase-like_dom_sf"/>
</dbReference>
<dbReference type="CDD" id="cd05157">
    <property type="entry name" value="ETNK_euk"/>
    <property type="match status" value="1"/>
</dbReference>
<gene>
    <name evidence="4" type="ORF">QJS10_CPB14g01037</name>
</gene>
<dbReference type="EMBL" id="JAUJYO010000014">
    <property type="protein sequence ID" value="KAK1298999.1"/>
    <property type="molecule type" value="Genomic_DNA"/>
</dbReference>
<comment type="caution">
    <text evidence="4">The sequence shown here is derived from an EMBL/GenBank/DDBJ whole genome shotgun (WGS) entry which is preliminary data.</text>
</comment>
<proteinExistence type="inferred from homology"/>
<dbReference type="EC" id="2.7.1.82" evidence="3"/>
<evidence type="ECO:0000256" key="3">
    <source>
        <dbReference type="ARBA" id="ARBA00038874"/>
    </source>
</evidence>
<protein>
    <recommendedName>
        <fullName evidence="3">ethanolamine kinase</fullName>
        <ecNumber evidence="3">2.7.1.82</ecNumber>
    </recommendedName>
</protein>
<evidence type="ECO:0000256" key="2">
    <source>
        <dbReference type="ARBA" id="ARBA00038211"/>
    </source>
</evidence>
<dbReference type="Proteomes" id="UP001180020">
    <property type="component" value="Unassembled WGS sequence"/>
</dbReference>
<comment type="pathway">
    <text evidence="1">Phospholipid metabolism; phosphatidylethanolamine biosynthesis; phosphatidylethanolamine from ethanolamine: step 1/3.</text>
</comment>